<evidence type="ECO:0000313" key="2">
    <source>
        <dbReference type="EMBL" id="MFI7443479.1"/>
    </source>
</evidence>
<dbReference type="RefSeq" id="WP_101788013.1">
    <property type="nucleotide sequence ID" value="NZ_JBITMB010000006.1"/>
</dbReference>
<accession>A0ABW8A9J9</accession>
<keyword evidence="2" id="KW-0012">Acyltransferase</keyword>
<reference evidence="2 3" key="1">
    <citation type="submission" date="2024-10" db="EMBL/GenBank/DDBJ databases">
        <title>The Natural Products Discovery Center: Release of the First 8490 Sequenced Strains for Exploring Actinobacteria Biosynthetic Diversity.</title>
        <authorList>
            <person name="Kalkreuter E."/>
            <person name="Kautsar S.A."/>
            <person name="Yang D."/>
            <person name="Bader C.D."/>
            <person name="Teijaro C.N."/>
            <person name="Fluegel L."/>
            <person name="Davis C.M."/>
            <person name="Simpson J.R."/>
            <person name="Lauterbach L."/>
            <person name="Steele A.D."/>
            <person name="Gui C."/>
            <person name="Meng S."/>
            <person name="Li G."/>
            <person name="Viehrig K."/>
            <person name="Ye F."/>
            <person name="Su P."/>
            <person name="Kiefer A.F."/>
            <person name="Nichols A."/>
            <person name="Cepeda A.J."/>
            <person name="Yan W."/>
            <person name="Fan B."/>
            <person name="Jiang Y."/>
            <person name="Adhikari A."/>
            <person name="Zheng C.-J."/>
            <person name="Schuster L."/>
            <person name="Cowan T.M."/>
            <person name="Smanski M.J."/>
            <person name="Chevrette M.G."/>
            <person name="De Carvalho L.P.S."/>
            <person name="Shen B."/>
        </authorList>
    </citation>
    <scope>NUCLEOTIDE SEQUENCE [LARGE SCALE GENOMIC DNA]</scope>
    <source>
        <strain evidence="2 3">NPDC049503</strain>
    </source>
</reference>
<keyword evidence="3" id="KW-1185">Reference proteome</keyword>
<comment type="caution">
    <text evidence="2">The sequence shown here is derived from an EMBL/GenBank/DDBJ whole genome shotgun (WGS) entry which is preliminary data.</text>
</comment>
<protein>
    <submittedName>
        <fullName evidence="2">GNAT family N-acetyltransferase</fullName>
        <ecNumber evidence="2">2.3.-.-</ecNumber>
    </submittedName>
</protein>
<evidence type="ECO:0000313" key="3">
    <source>
        <dbReference type="Proteomes" id="UP001612928"/>
    </source>
</evidence>
<name>A0ABW8A9J9_9ACTN</name>
<dbReference type="InterPro" id="IPR016181">
    <property type="entry name" value="Acyl_CoA_acyltransferase"/>
</dbReference>
<gene>
    <name evidence="2" type="ORF">ACIBP5_26210</name>
</gene>
<dbReference type="Proteomes" id="UP001612928">
    <property type="component" value="Unassembled WGS sequence"/>
</dbReference>
<dbReference type="Pfam" id="PF13302">
    <property type="entry name" value="Acetyltransf_3"/>
    <property type="match status" value="1"/>
</dbReference>
<dbReference type="SUPFAM" id="SSF55729">
    <property type="entry name" value="Acyl-CoA N-acyltransferases (Nat)"/>
    <property type="match status" value="1"/>
</dbReference>
<organism evidence="2 3">
    <name type="scientific">Nonomuraea indica</name>
    <dbReference type="NCBI Taxonomy" id="1581193"/>
    <lineage>
        <taxon>Bacteria</taxon>
        <taxon>Bacillati</taxon>
        <taxon>Actinomycetota</taxon>
        <taxon>Actinomycetes</taxon>
        <taxon>Streptosporangiales</taxon>
        <taxon>Streptosporangiaceae</taxon>
        <taxon>Nonomuraea</taxon>
    </lineage>
</organism>
<dbReference type="Gene3D" id="3.40.630.30">
    <property type="match status" value="1"/>
</dbReference>
<dbReference type="EMBL" id="JBITMB010000006">
    <property type="protein sequence ID" value="MFI7443479.1"/>
    <property type="molecule type" value="Genomic_DNA"/>
</dbReference>
<keyword evidence="2" id="KW-0808">Transferase</keyword>
<evidence type="ECO:0000259" key="1">
    <source>
        <dbReference type="Pfam" id="PF13302"/>
    </source>
</evidence>
<dbReference type="InterPro" id="IPR000182">
    <property type="entry name" value="GNAT_dom"/>
</dbReference>
<feature type="domain" description="N-acetyltransferase" evidence="1">
    <location>
        <begin position="10"/>
        <end position="114"/>
    </location>
</feature>
<sequence>MPHPHLETIRTRLRPAGEEDVPRLYDVLARLGLHSLPTPSAFAEQHRQGAEAQFAIHVRPSDDVIGFSSLQHLNRAGHIQVGIFTDPALSKLGAGAEAMMLTVNYAFATWEHVRKVYFSTTEASLRDLGRGMSLVPREAVIPEHLFFQGRLWDVHFYAITRESWEESGARIVDRMVRGLERRDGQRA</sequence>
<proteinExistence type="predicted"/>
<dbReference type="EC" id="2.3.-.-" evidence="2"/>
<dbReference type="GO" id="GO:0016746">
    <property type="term" value="F:acyltransferase activity"/>
    <property type="evidence" value="ECO:0007669"/>
    <property type="project" value="UniProtKB-KW"/>
</dbReference>